<comment type="caution">
    <text evidence="7">The sequence shown here is derived from an EMBL/GenBank/DDBJ whole genome shotgun (WGS) entry which is preliminary data.</text>
</comment>
<feature type="compositionally biased region" description="Pro residues" evidence="5">
    <location>
        <begin position="436"/>
        <end position="453"/>
    </location>
</feature>
<feature type="compositionally biased region" description="Low complexity" evidence="5">
    <location>
        <begin position="986"/>
        <end position="999"/>
    </location>
</feature>
<dbReference type="GO" id="GO:0016020">
    <property type="term" value="C:membrane"/>
    <property type="evidence" value="ECO:0007669"/>
    <property type="project" value="UniProtKB-SubCell"/>
</dbReference>
<evidence type="ECO:0008006" key="9">
    <source>
        <dbReference type="Google" id="ProtNLM"/>
    </source>
</evidence>
<keyword evidence="3 6" id="KW-1133">Transmembrane helix</keyword>
<proteinExistence type="predicted"/>
<feature type="compositionally biased region" description="Polar residues" evidence="5">
    <location>
        <begin position="512"/>
        <end position="521"/>
    </location>
</feature>
<evidence type="ECO:0000256" key="4">
    <source>
        <dbReference type="ARBA" id="ARBA00023136"/>
    </source>
</evidence>
<feature type="transmembrane region" description="Helical" evidence="6">
    <location>
        <begin position="1244"/>
        <end position="1268"/>
    </location>
</feature>
<comment type="subcellular location">
    <subcellularLocation>
        <location evidence="1">Membrane</location>
        <topology evidence="1">Multi-pass membrane protein</topology>
    </subcellularLocation>
</comment>
<feature type="region of interest" description="Disordered" evidence="5">
    <location>
        <begin position="967"/>
        <end position="999"/>
    </location>
</feature>
<feature type="transmembrane region" description="Helical" evidence="6">
    <location>
        <begin position="1512"/>
        <end position="1529"/>
    </location>
</feature>
<dbReference type="eggNOG" id="KOG2325">
    <property type="taxonomic scope" value="Eukaryota"/>
</dbReference>
<feature type="region of interest" description="Disordered" evidence="5">
    <location>
        <begin position="1"/>
        <end position="26"/>
    </location>
</feature>
<keyword evidence="4 6" id="KW-0472">Membrane</keyword>
<protein>
    <recommendedName>
        <fullName evidence="9">SPX domain-containing protein</fullName>
    </recommendedName>
</protein>
<accession>K0RUU4</accession>
<feature type="transmembrane region" description="Helical" evidence="6">
    <location>
        <begin position="1597"/>
        <end position="1619"/>
    </location>
</feature>
<feature type="compositionally biased region" description="Polar residues" evidence="5">
    <location>
        <begin position="360"/>
        <end position="371"/>
    </location>
</feature>
<name>K0RUU4_THAOC</name>
<dbReference type="Proteomes" id="UP000266841">
    <property type="component" value="Unassembled WGS sequence"/>
</dbReference>
<feature type="transmembrane region" description="Helical" evidence="6">
    <location>
        <begin position="1472"/>
        <end position="1492"/>
    </location>
</feature>
<feature type="region of interest" description="Disordered" evidence="5">
    <location>
        <begin position="512"/>
        <end position="594"/>
    </location>
</feature>
<reference evidence="7 8" key="1">
    <citation type="journal article" date="2012" name="Genome Biol.">
        <title>Genome and low-iron response of an oceanic diatom adapted to chronic iron limitation.</title>
        <authorList>
            <person name="Lommer M."/>
            <person name="Specht M."/>
            <person name="Roy A.S."/>
            <person name="Kraemer L."/>
            <person name="Andreson R."/>
            <person name="Gutowska M.A."/>
            <person name="Wolf J."/>
            <person name="Bergner S.V."/>
            <person name="Schilhabel M.B."/>
            <person name="Klostermeier U.C."/>
            <person name="Beiko R.G."/>
            <person name="Rosenstiel P."/>
            <person name="Hippler M."/>
            <person name="Laroche J."/>
        </authorList>
    </citation>
    <scope>NUCLEOTIDE SEQUENCE [LARGE SCALE GENOMIC DNA]</scope>
    <source>
        <strain evidence="7 8">CCMP1005</strain>
    </source>
</reference>
<feature type="compositionally biased region" description="Pro residues" evidence="5">
    <location>
        <begin position="1"/>
        <end position="12"/>
    </location>
</feature>
<feature type="compositionally biased region" description="Polar residues" evidence="5">
    <location>
        <begin position="391"/>
        <end position="400"/>
    </location>
</feature>
<organism evidence="7 8">
    <name type="scientific">Thalassiosira oceanica</name>
    <name type="common">Marine diatom</name>
    <dbReference type="NCBI Taxonomy" id="159749"/>
    <lineage>
        <taxon>Eukaryota</taxon>
        <taxon>Sar</taxon>
        <taxon>Stramenopiles</taxon>
        <taxon>Ochrophyta</taxon>
        <taxon>Bacillariophyta</taxon>
        <taxon>Coscinodiscophyceae</taxon>
        <taxon>Thalassiosirophycidae</taxon>
        <taxon>Thalassiosirales</taxon>
        <taxon>Thalassiosiraceae</taxon>
        <taxon>Thalassiosira</taxon>
    </lineage>
</organism>
<feature type="compositionally biased region" description="Polar residues" evidence="5">
    <location>
        <begin position="770"/>
        <end position="783"/>
    </location>
</feature>
<dbReference type="PANTHER" id="PTHR23510">
    <property type="entry name" value="INNER MEMBRANE TRANSPORT PROTEIN YAJR"/>
    <property type="match status" value="1"/>
</dbReference>
<evidence type="ECO:0000256" key="3">
    <source>
        <dbReference type="ARBA" id="ARBA00022989"/>
    </source>
</evidence>
<keyword evidence="2 6" id="KW-0812">Transmembrane</keyword>
<evidence type="ECO:0000256" key="1">
    <source>
        <dbReference type="ARBA" id="ARBA00004141"/>
    </source>
</evidence>
<feature type="transmembrane region" description="Helical" evidence="6">
    <location>
        <begin position="1313"/>
        <end position="1331"/>
    </location>
</feature>
<feature type="compositionally biased region" description="Polar residues" evidence="5">
    <location>
        <begin position="542"/>
        <end position="561"/>
    </location>
</feature>
<dbReference type="InterPro" id="IPR051068">
    <property type="entry name" value="MFS_Domain-Containing_Protein"/>
</dbReference>
<evidence type="ECO:0000256" key="6">
    <source>
        <dbReference type="SAM" id="Phobius"/>
    </source>
</evidence>
<dbReference type="EMBL" id="AGNL01039507">
    <property type="protein sequence ID" value="EJK52616.1"/>
    <property type="molecule type" value="Genomic_DNA"/>
</dbReference>
<feature type="transmembrane region" description="Helical" evidence="6">
    <location>
        <begin position="1175"/>
        <end position="1192"/>
    </location>
</feature>
<feature type="transmembrane region" description="Helical" evidence="6">
    <location>
        <begin position="1351"/>
        <end position="1374"/>
    </location>
</feature>
<dbReference type="OMA" id="NIRSANM"/>
<evidence type="ECO:0000256" key="5">
    <source>
        <dbReference type="SAM" id="MobiDB-lite"/>
    </source>
</evidence>
<feature type="compositionally biased region" description="Acidic residues" evidence="5">
    <location>
        <begin position="1402"/>
        <end position="1415"/>
    </location>
</feature>
<sequence>MVGTPPARPPDPVVKRCQNGQKGASASKVKRVWITALDQKGRPSGSAQRGGSGALGLVAAAALTGDLAHLALVNIRSANMVGFGSSLRMSRRRGWEDAYLDYASLRLLLTQIEAAYEEEDWKRRSAEEEIGNDDREDDRIEDTVGRLRHMLTVAWQRAHGHFTRNNDVGDSNPSPDTNKSAWVSNEYDYKNVDRRHKHEMDDNERALSKGGWRSHGTDFRDELFKISDEQLAYGLLEDDNDDEWEDIDDYDDGDEESYYETYTSGDLFSGEEQEDEEGGNFAQTIVNTDTDLEEKPSIGLNKISEAVTPVRVGVSSTQTPTSMSPMPNDEEASMSSTQKVRFSDRASQSRQAAKRLMTPIKSSETISSSKNDLPPRPPGERSPAPPLLEINTKQESTSLPPQEELKSQLEAPPFTPVENVEPRPYSQLMLKFDSPEPTPPSFLPPPEPPMTPPMTPVDEKMKEYDREKRDTRIGGFGVSLKMIPTESTELLHPSSPTKTPNSESIVNQFYSFQNSESNANTSRRDSKDFDEDRSGSNMIAFYSSNQRDGSHFTLRSPTKSTAKLPKQRNLSSFDDNLRHQVVPSSSTKPSDLDHDTTFGSFILGMLRGKVSEAAAPTVGVHPARLSRNTSGEHHIRLRGSRARRQKAIANQRKRAQLQRRRQARRRQRERVPPHLIEARKYNRAAQVTERFRGLLRAEVEKVIVSGSAEPRICAFSIPSTLLTLFKLFANSRLGELSDTIGSLRYSSFDGQDIKKYPALDGGLHLDSSSEDTSGVLSWASSSSDELEGDEIEKSAYVNKSDSDDPDEETKRQINLRDRLRISRPLFQKGDFLMGDDFSLLSAVDELDAYALIGIELMHLLKYLAINIIATRKICRKHDRLLSNRMLGGYYQRQAIESKKKDRKRRHPVDQWNDVRNDDGLVSNHTVGIYDFKIQHIANSTTMHTVSNSLSIALQDFEASQTRAELGLGGSREADVGAKSTVPTHVSSPRAPPKSAASRIRGAMPYQLVENCLSPVDDEESAASPPEYTNRTDSQALIRLQFVVNSIYALREAARFKQDDLESYCSRLFMVSTGQCPAQNVFTLSRPHLGFVGPNINSAGLEGCSMQTLDVLKAYNPDSPFTLRSDSMNRALNGSMPLVTSLSASTNEFASYKLRFNKHIASSMSIDPPESKENTAILQINAFFIILFIVNTISPNIHQISVLLEEPRSGTALIGITNVGVIVNSMLHTFYLSKPKSLAKCHVRAAMFRLPLMMCAGFGSVGNFLFARALKSGDFTLALVGRLLTGFASAEVLNRKLVLLLLSQKSLNIEVVRLVKWSLIATSYSLLLGGLLSNKPLNPPAVPTPIIDRNLLTMNSVSYTMAAIWALLLVALVVFDFDTPAIATHTLSENEVSRRISESGQQQEEDFNSDSEDEDIDTALRGDDVNTFASKPPIQSPAFRKLQALSRNMVKRAHETSYYESFIAFKGLLFAKIAFPMSIITLLLAQMTIEALLSSASSITSLYFGWSGGAKCGLLLGLVYGLTLPINTSLASDRLYTERSILKYALEMARLGFVVLLNYQSLASFFMSLVHGFKHEKDGRASASFVHTYDSWVGPAKYVMGNGIVFVSVSSLLSVTLTLVRRGRCFAFLLFKLTVVVPPKRYQPDV</sequence>
<feature type="compositionally biased region" description="Basic and acidic residues" evidence="5">
    <location>
        <begin position="522"/>
        <end position="534"/>
    </location>
</feature>
<feature type="transmembrane region" description="Helical" evidence="6">
    <location>
        <begin position="1212"/>
        <end position="1232"/>
    </location>
</feature>
<feature type="compositionally biased region" description="Polar residues" evidence="5">
    <location>
        <begin position="333"/>
        <end position="351"/>
    </location>
</feature>
<evidence type="ECO:0000313" key="7">
    <source>
        <dbReference type="EMBL" id="EJK52616.1"/>
    </source>
</evidence>
<evidence type="ECO:0000256" key="2">
    <source>
        <dbReference type="ARBA" id="ARBA00022692"/>
    </source>
</evidence>
<evidence type="ECO:0000313" key="8">
    <source>
        <dbReference type="Proteomes" id="UP000266841"/>
    </source>
</evidence>
<feature type="region of interest" description="Disordered" evidence="5">
    <location>
        <begin position="311"/>
        <end position="453"/>
    </location>
</feature>
<dbReference type="PANTHER" id="PTHR23510:SF64">
    <property type="entry name" value="INNER MEMBRANE TRANSPORT PROTEIN YAJR"/>
    <property type="match status" value="1"/>
</dbReference>
<feature type="transmembrane region" description="Helical" evidence="6">
    <location>
        <begin position="1550"/>
        <end position="1569"/>
    </location>
</feature>
<feature type="region of interest" description="Disordered" evidence="5">
    <location>
        <begin position="766"/>
        <end position="811"/>
    </location>
</feature>
<feature type="compositionally biased region" description="Polar residues" evidence="5">
    <location>
        <begin position="163"/>
        <end position="181"/>
    </location>
</feature>
<feature type="region of interest" description="Disordered" evidence="5">
    <location>
        <begin position="1392"/>
        <end position="1415"/>
    </location>
</feature>
<dbReference type="OrthoDB" id="5588846at2759"/>
<feature type="compositionally biased region" description="Low complexity" evidence="5">
    <location>
        <begin position="315"/>
        <end position="327"/>
    </location>
</feature>
<gene>
    <name evidence="7" type="ORF">THAOC_28088</name>
</gene>
<keyword evidence="8" id="KW-1185">Reference proteome</keyword>
<feature type="region of interest" description="Disordered" evidence="5">
    <location>
        <begin position="162"/>
        <end position="181"/>
    </location>
</feature>